<evidence type="ECO:0000256" key="1">
    <source>
        <dbReference type="ARBA" id="ARBA00022603"/>
    </source>
</evidence>
<evidence type="ECO:0000313" key="4">
    <source>
        <dbReference type="EMBL" id="RVX66647.1"/>
    </source>
</evidence>
<dbReference type="Proteomes" id="UP000288859">
    <property type="component" value="Unassembled WGS sequence"/>
</dbReference>
<comment type="caution">
    <text evidence="4">The sequence shown here is derived from an EMBL/GenBank/DDBJ whole genome shotgun (WGS) entry which is preliminary data.</text>
</comment>
<dbReference type="Pfam" id="PF10017">
    <property type="entry name" value="Methyltransf_33"/>
    <property type="match status" value="2"/>
</dbReference>
<dbReference type="InterPro" id="IPR051128">
    <property type="entry name" value="EgtD_Methyltrsf_superfamily"/>
</dbReference>
<gene>
    <name evidence="4" type="ORF">B0A52_09398</name>
</gene>
<keyword evidence="2" id="KW-0808">Transferase</keyword>
<name>A0A438MSL8_EXOME</name>
<dbReference type="InterPro" id="IPR019257">
    <property type="entry name" value="MeTrfase_dom"/>
</dbReference>
<accession>A0A438MSL8</accession>
<dbReference type="PANTHER" id="PTHR43397:SF1">
    <property type="entry name" value="ERGOTHIONEINE BIOSYNTHESIS PROTEIN 1"/>
    <property type="match status" value="1"/>
</dbReference>
<reference evidence="4 5" key="1">
    <citation type="submission" date="2017-03" db="EMBL/GenBank/DDBJ databases">
        <title>Genomes of endolithic fungi from Antarctica.</title>
        <authorList>
            <person name="Coleine C."/>
            <person name="Masonjones S."/>
            <person name="Stajich J.E."/>
        </authorList>
    </citation>
    <scope>NUCLEOTIDE SEQUENCE [LARGE SCALE GENOMIC DNA]</scope>
    <source>
        <strain evidence="4 5">CCFEE 6314</strain>
    </source>
</reference>
<protein>
    <recommendedName>
        <fullName evidence="3">Histidine-specific methyltransferase SAM-dependent domain-containing protein</fullName>
    </recommendedName>
</protein>
<organism evidence="4 5">
    <name type="scientific">Exophiala mesophila</name>
    <name type="common">Black yeast-like fungus</name>
    <dbReference type="NCBI Taxonomy" id="212818"/>
    <lineage>
        <taxon>Eukaryota</taxon>
        <taxon>Fungi</taxon>
        <taxon>Dikarya</taxon>
        <taxon>Ascomycota</taxon>
        <taxon>Pezizomycotina</taxon>
        <taxon>Eurotiomycetes</taxon>
        <taxon>Chaetothyriomycetidae</taxon>
        <taxon>Chaetothyriales</taxon>
        <taxon>Herpotrichiellaceae</taxon>
        <taxon>Exophiala</taxon>
    </lineage>
</organism>
<dbReference type="EMBL" id="NAJM01000058">
    <property type="protein sequence ID" value="RVX66647.1"/>
    <property type="molecule type" value="Genomic_DNA"/>
</dbReference>
<dbReference type="AlphaFoldDB" id="A0A438MSL8"/>
<evidence type="ECO:0000313" key="5">
    <source>
        <dbReference type="Proteomes" id="UP000288859"/>
    </source>
</evidence>
<dbReference type="GO" id="GO:0008168">
    <property type="term" value="F:methyltransferase activity"/>
    <property type="evidence" value="ECO:0007669"/>
    <property type="project" value="UniProtKB-KW"/>
</dbReference>
<dbReference type="GO" id="GO:0032259">
    <property type="term" value="P:methylation"/>
    <property type="evidence" value="ECO:0007669"/>
    <property type="project" value="UniProtKB-KW"/>
</dbReference>
<keyword evidence="1" id="KW-0489">Methyltransferase</keyword>
<dbReference type="Gene3D" id="3.40.50.150">
    <property type="entry name" value="Vaccinia Virus protein VP39"/>
    <property type="match status" value="2"/>
</dbReference>
<dbReference type="OrthoDB" id="659at2759"/>
<feature type="domain" description="Histidine-specific methyltransferase SAM-dependent" evidence="3">
    <location>
        <begin position="98"/>
        <end position="191"/>
    </location>
</feature>
<evidence type="ECO:0000256" key="2">
    <source>
        <dbReference type="ARBA" id="ARBA00022679"/>
    </source>
</evidence>
<sequence length="351" mass="39293">MPPVTKALKKGVRKMASIIQVQQSNIQACTTENGANPTSGGGLTPDTQLHPFTAPRAHAQGTVFDIGGSKLSLTLGPLLEEKLFALTGRQLIKADGTRQRLLPSALLSDDTGLSLWREINRLPDYYQTRDEIDLFAKFGAHIAQLVPDNATLIDLGAGDVRKVQPFLDALELARKPILYLALDLSRSSLESGSILGNDWHSGAVFGLSRFAQRLHSEDRMLLGMDSCKNRATIWQSYHDKQGIFEQFMRNGLERANDIVGCHWYRPEDWAIEGAWNEDPVMHFFQITALRDVVVDKLGVKLVQGTRLDCYEAFKYEPREMQQTFADSGMDLLYTWTSPSKRIVQYLLAPID</sequence>
<dbReference type="InterPro" id="IPR029063">
    <property type="entry name" value="SAM-dependent_MTases_sf"/>
</dbReference>
<dbReference type="VEuPathDB" id="FungiDB:PV10_04659"/>
<proteinExistence type="predicted"/>
<dbReference type="PANTHER" id="PTHR43397">
    <property type="entry name" value="ERGOTHIONEINE BIOSYNTHESIS PROTEIN 1"/>
    <property type="match status" value="1"/>
</dbReference>
<feature type="domain" description="Histidine-specific methyltransferase SAM-dependent" evidence="3">
    <location>
        <begin position="192"/>
        <end position="347"/>
    </location>
</feature>
<evidence type="ECO:0000259" key="3">
    <source>
        <dbReference type="Pfam" id="PF10017"/>
    </source>
</evidence>